<dbReference type="AlphaFoldDB" id="A0A239GGC4"/>
<dbReference type="Pfam" id="PF13692">
    <property type="entry name" value="Glyco_trans_1_4"/>
    <property type="match status" value="1"/>
</dbReference>
<gene>
    <name evidence="1" type="ORF">SAMN04488107_3366</name>
</gene>
<sequence length="404" mass="42991">MLGSTVSSAFTRSRRDLLVYVATTPYHGPAGTDRHVADALSRRAPVVYVDPPTSLVNRVRTRRSTGTSPPGRGPRVVSETLAVISPRVPPAISRALVHPLEAPLVARAIRQALRRLAPQDPGSAPVRGVVSAHVAAPWSAVPALRRVYFATDDHVAGADLLGVPRARLARQERATLRGADAVAAVSPVLAERLAEGGRRVHLVPNGCAPEAYADVDDAPLPTDVSLRPPVAGFVGFLNDRIELTLLEAVADAGISLLLVGPQASGHRSDRVHALAARPNVCWVGARAFEELPGYLRLIDVGLTPYADTAFNRASFPLKTLEYLAAGRPVVSTPLPATEWLDTDLIRTAIEPADFAAQVVALSTSGRIPEQVRARRAFAGSHSWAARAEALEALLSLQTSVEVIR</sequence>
<accession>A0A239GGC4</accession>
<protein>
    <submittedName>
        <fullName evidence="1">Glycosyltransferase involved in cell wall bisynthesis</fullName>
    </submittedName>
</protein>
<dbReference type="Proteomes" id="UP000198386">
    <property type="component" value="Unassembled WGS sequence"/>
</dbReference>
<dbReference type="Gene3D" id="3.40.50.2000">
    <property type="entry name" value="Glycogen Phosphorylase B"/>
    <property type="match status" value="1"/>
</dbReference>
<evidence type="ECO:0000313" key="2">
    <source>
        <dbReference type="Proteomes" id="UP000198386"/>
    </source>
</evidence>
<dbReference type="SUPFAM" id="SSF53756">
    <property type="entry name" value="UDP-Glycosyltransferase/glycogen phosphorylase"/>
    <property type="match status" value="1"/>
</dbReference>
<dbReference type="PANTHER" id="PTHR12526">
    <property type="entry name" value="GLYCOSYLTRANSFERASE"/>
    <property type="match status" value="1"/>
</dbReference>
<reference evidence="2" key="1">
    <citation type="submission" date="2017-06" db="EMBL/GenBank/DDBJ databases">
        <authorList>
            <person name="Varghese N."/>
            <person name="Submissions S."/>
        </authorList>
    </citation>
    <scope>NUCLEOTIDE SEQUENCE [LARGE SCALE GENOMIC DNA]</scope>
    <source>
        <strain evidence="2">DSM 45423</strain>
    </source>
</reference>
<organism evidence="1 2">
    <name type="scientific">Geodermatophilus saharensis</name>
    <dbReference type="NCBI Taxonomy" id="1137994"/>
    <lineage>
        <taxon>Bacteria</taxon>
        <taxon>Bacillati</taxon>
        <taxon>Actinomycetota</taxon>
        <taxon>Actinomycetes</taxon>
        <taxon>Geodermatophilales</taxon>
        <taxon>Geodermatophilaceae</taxon>
        <taxon>Geodermatophilus</taxon>
    </lineage>
</organism>
<keyword evidence="2" id="KW-1185">Reference proteome</keyword>
<keyword evidence="1" id="KW-0808">Transferase</keyword>
<name>A0A239GGC4_9ACTN</name>
<proteinExistence type="predicted"/>
<dbReference type="GO" id="GO:0016740">
    <property type="term" value="F:transferase activity"/>
    <property type="evidence" value="ECO:0007669"/>
    <property type="project" value="UniProtKB-KW"/>
</dbReference>
<dbReference type="EMBL" id="FZOH01000007">
    <property type="protein sequence ID" value="SNS67523.1"/>
    <property type="molecule type" value="Genomic_DNA"/>
</dbReference>
<evidence type="ECO:0000313" key="1">
    <source>
        <dbReference type="EMBL" id="SNS67523.1"/>
    </source>
</evidence>